<dbReference type="Pfam" id="PF00551">
    <property type="entry name" value="Formyl_trans_N"/>
    <property type="match status" value="1"/>
</dbReference>
<evidence type="ECO:0000256" key="1">
    <source>
        <dbReference type="ARBA" id="ARBA00022563"/>
    </source>
</evidence>
<comment type="caution">
    <text evidence="6">The sequence shown here is derived from an EMBL/GenBank/DDBJ whole genome shotgun (WGS) entry which is preliminary data.</text>
</comment>
<evidence type="ECO:0000256" key="3">
    <source>
        <dbReference type="HAMAP-Rule" id="MF_01927"/>
    </source>
</evidence>
<feature type="active site" evidence="3">
    <location>
        <position position="230"/>
    </location>
</feature>
<dbReference type="Gene3D" id="3.40.50.170">
    <property type="entry name" value="Formyl transferase, N-terminal domain"/>
    <property type="match status" value="1"/>
</dbReference>
<dbReference type="SUPFAM" id="SSF55021">
    <property type="entry name" value="ACT-like"/>
    <property type="match status" value="1"/>
</dbReference>
<dbReference type="InterPro" id="IPR004810">
    <property type="entry name" value="PurU"/>
</dbReference>
<dbReference type="InterPro" id="IPR044074">
    <property type="entry name" value="PurU_ACT"/>
</dbReference>
<comment type="similarity">
    <text evidence="3">Belongs to the PurU family.</text>
</comment>
<evidence type="ECO:0000313" key="7">
    <source>
        <dbReference type="Proteomes" id="UP001597441"/>
    </source>
</evidence>
<organism evidence="6 7">
    <name type="scientific">Gelatiniphilus marinus</name>
    <dbReference type="NCBI Taxonomy" id="1759464"/>
    <lineage>
        <taxon>Bacteria</taxon>
        <taxon>Pseudomonadati</taxon>
        <taxon>Bacteroidota</taxon>
        <taxon>Flavobacteriia</taxon>
        <taxon>Flavobacteriales</taxon>
        <taxon>Flavobacteriaceae</taxon>
        <taxon>Gelatiniphilus</taxon>
    </lineage>
</organism>
<name>A0ABW5JM13_9FLAO</name>
<dbReference type="PIRSF" id="PIRSF036480">
    <property type="entry name" value="FormyFH4_hydr"/>
    <property type="match status" value="1"/>
</dbReference>
<sequence>MENSKIIILINCADQPNIIATVTTFVAKNGGNIVYIDQHVDREQNTFFMRLEGEFNSADFSMAKFKAVFKDTLVNKFNLKWRIYASDAKQKMAVFVSKYDHCLYDLLGRYNSGELGLEIPFILSNHNDLKPIANNFKIPFYHIPVTKNNKAEAEERQLQLLEKYNIDFIVLARYMQIISGKLIDKYPSKIINIHHSFLPAFVGAKPYHSAYKRGVKIIGATSHYVTEELDAGPIIEQDVAHVSHDHSVKDLIAKGRDLEKIVLSSAVKLHAKRKVMAYNNKTVIFS</sequence>
<dbReference type="PRINTS" id="PR01575">
    <property type="entry name" value="FFH4HYDRLASE"/>
</dbReference>
<dbReference type="GO" id="GO:0008864">
    <property type="term" value="F:formyltetrahydrofolate deformylase activity"/>
    <property type="evidence" value="ECO:0007669"/>
    <property type="project" value="UniProtKB-EC"/>
</dbReference>
<keyword evidence="7" id="KW-1185">Reference proteome</keyword>
<dbReference type="EC" id="3.5.1.10" evidence="3 4"/>
<dbReference type="CDD" id="cd08648">
    <property type="entry name" value="FMT_core_Formyl-FH4-Hydrolase_C"/>
    <property type="match status" value="1"/>
</dbReference>
<evidence type="ECO:0000259" key="5">
    <source>
        <dbReference type="PROSITE" id="PS51671"/>
    </source>
</evidence>
<evidence type="ECO:0000256" key="4">
    <source>
        <dbReference type="NCBIfam" id="TIGR00655"/>
    </source>
</evidence>
<comment type="catalytic activity">
    <reaction evidence="3">
        <text>(6R)-10-formyltetrahydrofolate + H2O = (6S)-5,6,7,8-tetrahydrofolate + formate + H(+)</text>
        <dbReference type="Rhea" id="RHEA:19833"/>
        <dbReference type="ChEBI" id="CHEBI:15377"/>
        <dbReference type="ChEBI" id="CHEBI:15378"/>
        <dbReference type="ChEBI" id="CHEBI:15740"/>
        <dbReference type="ChEBI" id="CHEBI:57453"/>
        <dbReference type="ChEBI" id="CHEBI:195366"/>
        <dbReference type="EC" id="3.5.1.10"/>
    </reaction>
</comment>
<dbReference type="PANTHER" id="PTHR42706">
    <property type="entry name" value="FORMYLTETRAHYDROFOLATE DEFORMYLASE"/>
    <property type="match status" value="1"/>
</dbReference>
<keyword evidence="1 3" id="KW-0554">One-carbon metabolism</keyword>
<dbReference type="NCBIfam" id="NF004684">
    <property type="entry name" value="PRK06027.1"/>
    <property type="match status" value="1"/>
</dbReference>
<keyword evidence="2 3" id="KW-0378">Hydrolase</keyword>
<comment type="function">
    <text evidence="3">Catalyzes the hydrolysis of 10-formyltetrahydrofolate (formyl-FH4) to formate and tetrahydrofolate (FH4).</text>
</comment>
<dbReference type="HAMAP" id="MF_01927">
    <property type="entry name" value="PurU"/>
    <property type="match status" value="1"/>
</dbReference>
<dbReference type="NCBIfam" id="TIGR00655">
    <property type="entry name" value="PurU"/>
    <property type="match status" value="1"/>
</dbReference>
<dbReference type="RefSeq" id="WP_388013173.1">
    <property type="nucleotide sequence ID" value="NZ_JBHUDT010000001.1"/>
</dbReference>
<dbReference type="Gene3D" id="3.30.70.260">
    <property type="match status" value="1"/>
</dbReference>
<proteinExistence type="inferred from homology"/>
<keyword evidence="3" id="KW-0658">Purine biosynthesis</keyword>
<dbReference type="InterPro" id="IPR002912">
    <property type="entry name" value="ACT_dom"/>
</dbReference>
<dbReference type="CDD" id="cd04875">
    <property type="entry name" value="ACT_F4HF-DF"/>
    <property type="match status" value="1"/>
</dbReference>
<evidence type="ECO:0000313" key="6">
    <source>
        <dbReference type="EMBL" id="MFD2533823.1"/>
    </source>
</evidence>
<reference evidence="7" key="1">
    <citation type="journal article" date="2019" name="Int. J. Syst. Evol. Microbiol.">
        <title>The Global Catalogue of Microorganisms (GCM) 10K type strain sequencing project: providing services to taxonomists for standard genome sequencing and annotation.</title>
        <authorList>
            <consortium name="The Broad Institute Genomics Platform"/>
            <consortium name="The Broad Institute Genome Sequencing Center for Infectious Disease"/>
            <person name="Wu L."/>
            <person name="Ma J."/>
        </authorList>
    </citation>
    <scope>NUCLEOTIDE SEQUENCE [LARGE SCALE GENOMIC DNA]</scope>
    <source>
        <strain evidence="7">KCTC 42903</strain>
    </source>
</reference>
<accession>A0ABW5JM13</accession>
<dbReference type="InterPro" id="IPR045865">
    <property type="entry name" value="ACT-like_dom_sf"/>
</dbReference>
<dbReference type="SUPFAM" id="SSF53328">
    <property type="entry name" value="Formyltransferase"/>
    <property type="match status" value="1"/>
</dbReference>
<dbReference type="Pfam" id="PF01842">
    <property type="entry name" value="ACT"/>
    <property type="match status" value="1"/>
</dbReference>
<gene>
    <name evidence="3 6" type="primary">purU</name>
    <name evidence="6" type="ORF">ACFSQS_01805</name>
</gene>
<evidence type="ECO:0000256" key="2">
    <source>
        <dbReference type="ARBA" id="ARBA00022801"/>
    </source>
</evidence>
<dbReference type="Proteomes" id="UP001597441">
    <property type="component" value="Unassembled WGS sequence"/>
</dbReference>
<dbReference type="InterPro" id="IPR041729">
    <property type="entry name" value="Formyl-FH4-Hydrolase_C"/>
</dbReference>
<dbReference type="EMBL" id="JBHULK010000001">
    <property type="protein sequence ID" value="MFD2533823.1"/>
    <property type="molecule type" value="Genomic_DNA"/>
</dbReference>
<feature type="domain" description="ACT" evidence="5">
    <location>
        <begin position="7"/>
        <end position="84"/>
    </location>
</feature>
<dbReference type="InterPro" id="IPR036477">
    <property type="entry name" value="Formyl_transf_N_sf"/>
</dbReference>
<protein>
    <recommendedName>
        <fullName evidence="3 4">Formyltetrahydrofolate deformylase</fullName>
        <ecNumber evidence="3 4">3.5.1.10</ecNumber>
    </recommendedName>
    <alternativeName>
        <fullName evidence="3">Formyl-FH(4) hydrolase</fullName>
    </alternativeName>
</protein>
<dbReference type="PROSITE" id="PS51671">
    <property type="entry name" value="ACT"/>
    <property type="match status" value="1"/>
</dbReference>
<comment type="pathway">
    <text evidence="3">Purine metabolism; IMP biosynthesis via de novo pathway; formate from 10-formyl-5,6,7,8-tetrahydrofolate: step 1/1.</text>
</comment>
<dbReference type="InterPro" id="IPR002376">
    <property type="entry name" value="Formyl_transf_N"/>
</dbReference>
<dbReference type="PANTHER" id="PTHR42706:SF1">
    <property type="entry name" value="FORMYLTETRAHYDROFOLATE DEFORMYLASE 2, MITOCHONDRIAL"/>
    <property type="match status" value="1"/>
</dbReference>